<accession>A0ABX1ZHI5</accession>
<dbReference type="InterPro" id="IPR044068">
    <property type="entry name" value="CB"/>
</dbReference>
<evidence type="ECO:0000313" key="7">
    <source>
        <dbReference type="EMBL" id="NOU99510.1"/>
    </source>
</evidence>
<evidence type="ECO:0000313" key="8">
    <source>
        <dbReference type="Proteomes" id="UP000618579"/>
    </source>
</evidence>
<organism evidence="7 8">
    <name type="scientific">Paenibacillus planticolens</name>
    <dbReference type="NCBI Taxonomy" id="2654976"/>
    <lineage>
        <taxon>Bacteria</taxon>
        <taxon>Bacillati</taxon>
        <taxon>Bacillota</taxon>
        <taxon>Bacilli</taxon>
        <taxon>Bacillales</taxon>
        <taxon>Paenibacillaceae</taxon>
        <taxon>Paenibacillus</taxon>
    </lineage>
</organism>
<keyword evidence="8" id="KW-1185">Reference proteome</keyword>
<dbReference type="PANTHER" id="PTHR30349">
    <property type="entry name" value="PHAGE INTEGRASE-RELATED"/>
    <property type="match status" value="1"/>
</dbReference>
<dbReference type="InterPro" id="IPR011010">
    <property type="entry name" value="DNA_brk_join_enz"/>
</dbReference>
<reference evidence="7 8" key="1">
    <citation type="submission" date="2019-10" db="EMBL/GenBank/DDBJ databases">
        <title>Description of Paenibacillus pedi sp. nov.</title>
        <authorList>
            <person name="Carlier A."/>
            <person name="Qi S."/>
        </authorList>
    </citation>
    <scope>NUCLEOTIDE SEQUENCE [LARGE SCALE GENOMIC DNA]</scope>
    <source>
        <strain evidence="7 8">LMG 31457</strain>
    </source>
</reference>
<dbReference type="SUPFAM" id="SSF56349">
    <property type="entry name" value="DNA breaking-rejoining enzymes"/>
    <property type="match status" value="1"/>
</dbReference>
<evidence type="ECO:0000259" key="5">
    <source>
        <dbReference type="PROSITE" id="PS51898"/>
    </source>
</evidence>
<feature type="domain" description="Core-binding (CB)" evidence="6">
    <location>
        <begin position="46"/>
        <end position="139"/>
    </location>
</feature>
<dbReference type="PANTHER" id="PTHR30349:SF41">
    <property type="entry name" value="INTEGRASE_RECOMBINASE PROTEIN MJ0367-RELATED"/>
    <property type="match status" value="1"/>
</dbReference>
<dbReference type="Gene3D" id="1.10.150.130">
    <property type="match status" value="1"/>
</dbReference>
<keyword evidence="3" id="KW-0233">DNA recombination</keyword>
<dbReference type="EMBL" id="WHNZ01000013">
    <property type="protein sequence ID" value="NOU99510.1"/>
    <property type="molecule type" value="Genomic_DNA"/>
</dbReference>
<dbReference type="InterPro" id="IPR025269">
    <property type="entry name" value="SAM-like_dom"/>
</dbReference>
<dbReference type="Proteomes" id="UP000618579">
    <property type="component" value="Unassembled WGS sequence"/>
</dbReference>
<dbReference type="Gene3D" id="1.10.443.10">
    <property type="entry name" value="Intergrase catalytic core"/>
    <property type="match status" value="1"/>
</dbReference>
<evidence type="ECO:0000256" key="4">
    <source>
        <dbReference type="PROSITE-ProRule" id="PRU01248"/>
    </source>
</evidence>
<dbReference type="PROSITE" id="PS51898">
    <property type="entry name" value="TYR_RECOMBINASE"/>
    <property type="match status" value="1"/>
</dbReference>
<dbReference type="InterPro" id="IPR050090">
    <property type="entry name" value="Tyrosine_recombinase_XerCD"/>
</dbReference>
<dbReference type="Pfam" id="PF13102">
    <property type="entry name" value="Phage_int_SAM_5"/>
    <property type="match status" value="1"/>
</dbReference>
<dbReference type="Pfam" id="PF00589">
    <property type="entry name" value="Phage_integrase"/>
    <property type="match status" value="1"/>
</dbReference>
<feature type="domain" description="Tyr recombinase" evidence="5">
    <location>
        <begin position="159"/>
        <end position="347"/>
    </location>
</feature>
<evidence type="ECO:0000256" key="1">
    <source>
        <dbReference type="ARBA" id="ARBA00008857"/>
    </source>
</evidence>
<sequence length="375" mass="44314">MVLAIEVFSNYDYKEICNELGISYQDLLSLINNSSKKDQNDNFPDVSLLQAIVLFRDYLDNQYELQKKSKTTLNYYFSFLNRFEKFIQDNHPNITISSVTENILHEFFSKFHGRESSALSPRTQNTYTSILRKFLDFCYKMDYVEKDYRYRFTWSKISLLPKYFQEEQIVEILALAKQKTYGYRYHAMICFLLGTGCRVEELQHVRVQDFDIENDLIFIRKAKGNKQRYIPMYPELKKVILDYLNLTHVKVWSRNHTGFLFCKEEVAWSNRGIPLAKSSIQYAVSSILEKLGYTKFSAHSFRHTFAVRCLLAAMKLHDLSLILGHEDPKTTFIYTQMLPLDLKKAVADKFPFAFEKLIKQILEFDDKNEDVSKRN</sequence>
<evidence type="ECO:0000256" key="2">
    <source>
        <dbReference type="ARBA" id="ARBA00023125"/>
    </source>
</evidence>
<keyword evidence="2 4" id="KW-0238">DNA-binding</keyword>
<evidence type="ECO:0000256" key="3">
    <source>
        <dbReference type="ARBA" id="ARBA00023172"/>
    </source>
</evidence>
<dbReference type="InterPro" id="IPR010998">
    <property type="entry name" value="Integrase_recombinase_N"/>
</dbReference>
<dbReference type="InterPro" id="IPR013762">
    <property type="entry name" value="Integrase-like_cat_sf"/>
</dbReference>
<evidence type="ECO:0000259" key="6">
    <source>
        <dbReference type="PROSITE" id="PS51900"/>
    </source>
</evidence>
<comment type="caution">
    <text evidence="7">The sequence shown here is derived from an EMBL/GenBank/DDBJ whole genome shotgun (WGS) entry which is preliminary data.</text>
</comment>
<name>A0ABX1ZHI5_9BACL</name>
<gene>
    <name evidence="7" type="ORF">GC097_05655</name>
</gene>
<protein>
    <submittedName>
        <fullName evidence="7">Tyrosine-type recombinase/integrase</fullName>
    </submittedName>
</protein>
<proteinExistence type="inferred from homology"/>
<dbReference type="PROSITE" id="PS51900">
    <property type="entry name" value="CB"/>
    <property type="match status" value="1"/>
</dbReference>
<dbReference type="CDD" id="cd00397">
    <property type="entry name" value="DNA_BRE_C"/>
    <property type="match status" value="1"/>
</dbReference>
<comment type="similarity">
    <text evidence="1">Belongs to the 'phage' integrase family.</text>
</comment>
<dbReference type="InterPro" id="IPR002104">
    <property type="entry name" value="Integrase_catalytic"/>
</dbReference>